<dbReference type="PANTHER" id="PTHR31806:SF1">
    <property type="entry name" value="PURINE-CYTOSINE PERMEASE FCY2-RELATED"/>
    <property type="match status" value="1"/>
</dbReference>
<feature type="transmembrane region" description="Helical" evidence="9">
    <location>
        <begin position="194"/>
        <end position="215"/>
    </location>
</feature>
<comment type="caution">
    <text evidence="10">The sequence shown here is derived from an EMBL/GenBank/DDBJ whole genome shotgun (WGS) entry which is preliminary data.</text>
</comment>
<comment type="subcellular location">
    <subcellularLocation>
        <location evidence="1">Membrane</location>
        <topology evidence="1">Multi-pass membrane protein</topology>
    </subcellularLocation>
</comment>
<keyword evidence="3" id="KW-0813">Transport</keyword>
<evidence type="ECO:0000256" key="4">
    <source>
        <dbReference type="ARBA" id="ARBA00022553"/>
    </source>
</evidence>
<evidence type="ECO:0000256" key="8">
    <source>
        <dbReference type="SAM" id="MobiDB-lite"/>
    </source>
</evidence>
<dbReference type="AlphaFoldDB" id="A0A1Q3E6X9"/>
<evidence type="ECO:0000256" key="9">
    <source>
        <dbReference type="SAM" id="Phobius"/>
    </source>
</evidence>
<protein>
    <submittedName>
        <fullName evidence="10">Purine-cytosine permease</fullName>
    </submittedName>
</protein>
<feature type="transmembrane region" description="Helical" evidence="9">
    <location>
        <begin position="374"/>
        <end position="394"/>
    </location>
</feature>
<sequence length="617" mass="67573">MSDTGRKSSSASTSKEEMDLEKAPHQPGLFNVNEAQALEDMNDNVPRDKFAKLWAIVLFLDKYGVEARGIERVLPDERTQTSPLAPFWMWLAANMTISTFAIGVLAQSIFFLGLKEAALTIIFFNLLCTLPVAYFSTWGPKLGLRQLTLSRFSFGYATAQLPIVLNCIACVGWSIVNSIVGAQTLRAVSTSHQIPTAAGIVVIAILTIVVSFMGYRVVHLYEQYSWIPIARFAESDFGGSGSVEAGNVLSFGATVAGFALGWTSLAADYTVRMPEDMSSYKIFFWTYLGLNTPLILVEILGAAAMTTFAQKTTWEDAYNDNSVGGLLGAGLAGPMGGFGSFLLVLLALSIVANNIPNMYSLALTFQNLHPYAQAIPRIVIVILGSVVYIVLAIVGASHFEEWLDTLLVILSYWLAIFSTILIEEHLIFRKGKWSNYVPDDFNNWRKLPLGVASFLALGCGVAGAVLGMAQVWYVGVIGRMIGDPEFGGDIGFELAFAFTAVTYPPLRYLEKRCQECFEDCASTVNASTFIIIFVVIAVVAIVLSSIIALVRYRRIKQFQRDLVQHATFEASTIPTPYAIPESIHFAHHHRAHHHAHMNIQNMQTMGMTGGGATMAGY</sequence>
<keyword evidence="11" id="KW-1185">Reference proteome</keyword>
<feature type="transmembrane region" description="Helical" evidence="9">
    <location>
        <begin position="118"/>
        <end position="139"/>
    </location>
</feature>
<feature type="compositionally biased region" description="Basic and acidic residues" evidence="8">
    <location>
        <begin position="14"/>
        <end position="24"/>
    </location>
</feature>
<dbReference type="GO" id="GO:0000329">
    <property type="term" value="C:fungal-type vacuole membrane"/>
    <property type="evidence" value="ECO:0007669"/>
    <property type="project" value="TreeGrafter"/>
</dbReference>
<proteinExistence type="inferred from homology"/>
<dbReference type="STRING" id="5353.A0A1Q3E6X9"/>
<dbReference type="GO" id="GO:0005886">
    <property type="term" value="C:plasma membrane"/>
    <property type="evidence" value="ECO:0007669"/>
    <property type="project" value="TreeGrafter"/>
</dbReference>
<dbReference type="EMBL" id="BDGU01000112">
    <property type="protein sequence ID" value="GAW02779.1"/>
    <property type="molecule type" value="Genomic_DNA"/>
</dbReference>
<feature type="transmembrane region" description="Helical" evidence="9">
    <location>
        <begin position="159"/>
        <end position="182"/>
    </location>
</feature>
<evidence type="ECO:0000256" key="1">
    <source>
        <dbReference type="ARBA" id="ARBA00004141"/>
    </source>
</evidence>
<name>A0A1Q3E6X9_LENED</name>
<dbReference type="GO" id="GO:0015851">
    <property type="term" value="P:nucleobase transport"/>
    <property type="evidence" value="ECO:0007669"/>
    <property type="project" value="UniProtKB-ARBA"/>
</dbReference>
<evidence type="ECO:0000313" key="11">
    <source>
        <dbReference type="Proteomes" id="UP000188533"/>
    </source>
</evidence>
<organism evidence="10 11">
    <name type="scientific">Lentinula edodes</name>
    <name type="common">Shiitake mushroom</name>
    <name type="synonym">Lentinus edodes</name>
    <dbReference type="NCBI Taxonomy" id="5353"/>
    <lineage>
        <taxon>Eukaryota</taxon>
        <taxon>Fungi</taxon>
        <taxon>Dikarya</taxon>
        <taxon>Basidiomycota</taxon>
        <taxon>Agaricomycotina</taxon>
        <taxon>Agaricomycetes</taxon>
        <taxon>Agaricomycetidae</taxon>
        <taxon>Agaricales</taxon>
        <taxon>Marasmiineae</taxon>
        <taxon>Omphalotaceae</taxon>
        <taxon>Lentinula</taxon>
    </lineage>
</organism>
<dbReference type="Proteomes" id="UP000188533">
    <property type="component" value="Unassembled WGS sequence"/>
</dbReference>
<keyword evidence="4" id="KW-0597">Phosphoprotein</keyword>
<dbReference type="PANTHER" id="PTHR31806">
    <property type="entry name" value="PURINE-CYTOSINE PERMEASE FCY2-RELATED"/>
    <property type="match status" value="1"/>
</dbReference>
<dbReference type="Gene3D" id="1.10.4160.10">
    <property type="entry name" value="Hydantoin permease"/>
    <property type="match status" value="1"/>
</dbReference>
<keyword evidence="5 9" id="KW-0812">Transmembrane</keyword>
<dbReference type="FunFam" id="1.10.4160.10:FF:000002">
    <property type="entry name" value="Purine-cytosine permease fcyB"/>
    <property type="match status" value="1"/>
</dbReference>
<evidence type="ECO:0000256" key="7">
    <source>
        <dbReference type="ARBA" id="ARBA00023136"/>
    </source>
</evidence>
<keyword evidence="6 9" id="KW-1133">Transmembrane helix</keyword>
<feature type="transmembrane region" description="Helical" evidence="9">
    <location>
        <begin position="282"/>
        <end position="305"/>
    </location>
</feature>
<dbReference type="InterPro" id="IPR001248">
    <property type="entry name" value="Pur-cyt_permease"/>
</dbReference>
<comment type="similarity">
    <text evidence="2">Belongs to the purine-cytosine permease (2.A.39) family.</text>
</comment>
<evidence type="ECO:0000313" key="10">
    <source>
        <dbReference type="EMBL" id="GAW02779.1"/>
    </source>
</evidence>
<feature type="region of interest" description="Disordered" evidence="8">
    <location>
        <begin position="1"/>
        <end position="25"/>
    </location>
</feature>
<feature type="transmembrane region" description="Helical" evidence="9">
    <location>
        <begin position="449"/>
        <end position="473"/>
    </location>
</feature>
<reference evidence="10 11" key="2">
    <citation type="submission" date="2017-02" db="EMBL/GenBank/DDBJ databases">
        <title>A genome survey and senescence transcriptome analysis in Lentinula edodes.</title>
        <authorList>
            <person name="Sakamoto Y."/>
            <person name="Nakade K."/>
            <person name="Sato S."/>
            <person name="Yoshida Y."/>
            <person name="Miyazaki K."/>
            <person name="Natsume S."/>
            <person name="Konno N."/>
        </authorList>
    </citation>
    <scope>NUCLEOTIDE SEQUENCE [LARGE SCALE GENOMIC DNA]</scope>
    <source>
        <strain evidence="10 11">NBRC 111202</strain>
    </source>
</reference>
<evidence type="ECO:0000256" key="6">
    <source>
        <dbReference type="ARBA" id="ARBA00022989"/>
    </source>
</evidence>
<dbReference type="GO" id="GO:0022857">
    <property type="term" value="F:transmembrane transporter activity"/>
    <property type="evidence" value="ECO:0007669"/>
    <property type="project" value="InterPro"/>
</dbReference>
<dbReference type="InterPro" id="IPR026030">
    <property type="entry name" value="Pur-cyt_permease_Fcy2/21/22"/>
</dbReference>
<gene>
    <name evidence="10" type="ORF">LENED_004447</name>
</gene>
<feature type="transmembrane region" description="Helical" evidence="9">
    <location>
        <begin position="529"/>
        <end position="550"/>
    </location>
</feature>
<feature type="transmembrane region" description="Helical" evidence="9">
    <location>
        <begin position="87"/>
        <end position="106"/>
    </location>
</feature>
<feature type="transmembrane region" description="Helical" evidence="9">
    <location>
        <begin position="248"/>
        <end position="270"/>
    </location>
</feature>
<accession>A0A1Q3E6X9</accession>
<evidence type="ECO:0000256" key="5">
    <source>
        <dbReference type="ARBA" id="ARBA00022692"/>
    </source>
</evidence>
<evidence type="ECO:0000256" key="3">
    <source>
        <dbReference type="ARBA" id="ARBA00022448"/>
    </source>
</evidence>
<feature type="transmembrane region" description="Helical" evidence="9">
    <location>
        <begin position="406"/>
        <end position="428"/>
    </location>
</feature>
<feature type="transmembrane region" description="Helical" evidence="9">
    <location>
        <begin position="325"/>
        <end position="353"/>
    </location>
</feature>
<dbReference type="Pfam" id="PF02133">
    <property type="entry name" value="Transp_cyt_pur"/>
    <property type="match status" value="1"/>
</dbReference>
<keyword evidence="7 9" id="KW-0472">Membrane</keyword>
<reference evidence="10 11" key="1">
    <citation type="submission" date="2016-08" db="EMBL/GenBank/DDBJ databases">
        <authorList>
            <consortium name="Lentinula edodes genome sequencing consortium"/>
            <person name="Sakamoto Y."/>
            <person name="Nakade K."/>
            <person name="Sato S."/>
            <person name="Yoshida Y."/>
            <person name="Miyazaki K."/>
            <person name="Natsume S."/>
            <person name="Konno N."/>
        </authorList>
    </citation>
    <scope>NUCLEOTIDE SEQUENCE [LARGE SCALE GENOMIC DNA]</scope>
    <source>
        <strain evidence="10 11">NBRC 111202</strain>
    </source>
</reference>
<evidence type="ECO:0000256" key="2">
    <source>
        <dbReference type="ARBA" id="ARBA00008974"/>
    </source>
</evidence>